<dbReference type="AlphaFoldDB" id="A0A7I4YE58"/>
<dbReference type="WBParaSite" id="HCON_00080930-00001">
    <property type="protein sequence ID" value="HCON_00080930-00001"/>
    <property type="gene ID" value="HCON_00080930"/>
</dbReference>
<keyword evidence="2" id="KW-0812">Transmembrane</keyword>
<evidence type="ECO:0000256" key="2">
    <source>
        <dbReference type="SAM" id="Phobius"/>
    </source>
</evidence>
<sequence length="327" mass="37286">MHGAQLLVISAMWWPQLLLFLFVRVLTKKTKADLQFFDTGFQETVLPSIEISGNGTVLPSAIHRVYSFRDCKFRISFNAALCTNKRHKIVISFMNHWPDPLRIPRALMERNVFIIQNGEDVGKAKLQRMNYKYIISVVKEGKNLRNVSDKFSDTNVHVYISIEQGNVTLNRLDYGDDGDVFSRVVATLDLGSIKPRYIAVFATHMQYCPSFISGIDTVFDVWLRGHPLNVQGQIDEHLPPREYLNTCLRDVLLSMIAIVFYYYCLTIVILPTYFIIAMPLTSHRNGRAPVTVEDEEIPSNAREKKNSDPSSSQPSSKHPTASTDEVR</sequence>
<feature type="region of interest" description="Disordered" evidence="1">
    <location>
        <begin position="287"/>
        <end position="327"/>
    </location>
</feature>
<feature type="compositionally biased region" description="Low complexity" evidence="1">
    <location>
        <begin position="308"/>
        <end position="327"/>
    </location>
</feature>
<dbReference type="Proteomes" id="UP000025227">
    <property type="component" value="Unplaced"/>
</dbReference>
<protein>
    <submittedName>
        <fullName evidence="4">Uncharacterized protein</fullName>
    </submittedName>
</protein>
<name>A0A7I4YE58_HAECO</name>
<evidence type="ECO:0000313" key="4">
    <source>
        <dbReference type="WBParaSite" id="HCON_00080930-00001"/>
    </source>
</evidence>
<keyword evidence="2" id="KW-0472">Membrane</keyword>
<organism evidence="3 4">
    <name type="scientific">Haemonchus contortus</name>
    <name type="common">Barber pole worm</name>
    <dbReference type="NCBI Taxonomy" id="6289"/>
    <lineage>
        <taxon>Eukaryota</taxon>
        <taxon>Metazoa</taxon>
        <taxon>Ecdysozoa</taxon>
        <taxon>Nematoda</taxon>
        <taxon>Chromadorea</taxon>
        <taxon>Rhabditida</taxon>
        <taxon>Rhabditina</taxon>
        <taxon>Rhabditomorpha</taxon>
        <taxon>Strongyloidea</taxon>
        <taxon>Trichostrongylidae</taxon>
        <taxon>Haemonchus</taxon>
    </lineage>
</organism>
<keyword evidence="3" id="KW-1185">Reference proteome</keyword>
<accession>A0A7I4YE58</accession>
<feature type="transmembrane region" description="Helical" evidence="2">
    <location>
        <begin position="251"/>
        <end position="276"/>
    </location>
</feature>
<proteinExistence type="predicted"/>
<evidence type="ECO:0000256" key="1">
    <source>
        <dbReference type="SAM" id="MobiDB-lite"/>
    </source>
</evidence>
<evidence type="ECO:0000313" key="3">
    <source>
        <dbReference type="Proteomes" id="UP000025227"/>
    </source>
</evidence>
<feature type="transmembrane region" description="Helical" evidence="2">
    <location>
        <begin position="6"/>
        <end position="26"/>
    </location>
</feature>
<keyword evidence="2" id="KW-1133">Transmembrane helix</keyword>
<reference evidence="4" key="1">
    <citation type="submission" date="2020-12" db="UniProtKB">
        <authorList>
            <consortium name="WormBaseParasite"/>
        </authorList>
    </citation>
    <scope>IDENTIFICATION</scope>
    <source>
        <strain evidence="4">MHco3</strain>
    </source>
</reference>
<dbReference type="OrthoDB" id="5867416at2759"/>